<evidence type="ECO:0000313" key="2">
    <source>
        <dbReference type="Proteomes" id="UP000241167"/>
    </source>
</evidence>
<reference evidence="1 2" key="1">
    <citation type="submission" date="2018-03" db="EMBL/GenBank/DDBJ databases">
        <title>The draft genome of Sphingosinicella sp. GL-C-18.</title>
        <authorList>
            <person name="Liu L."/>
            <person name="Li L."/>
            <person name="Liang L."/>
            <person name="Zhang X."/>
            <person name="Wang T."/>
        </authorList>
    </citation>
    <scope>NUCLEOTIDE SEQUENCE [LARGE SCALE GENOMIC DNA]</scope>
    <source>
        <strain evidence="1 2">GL-C-18</strain>
    </source>
</reference>
<keyword evidence="2" id="KW-1185">Reference proteome</keyword>
<proteinExistence type="predicted"/>
<name>A0A2P7QUN6_9SPHN</name>
<sequence>MLFYLPLMTDWFFDDVVKHLLRLVSPEAEVHVAIPLPWKGTGLSEHQLAQCIDLPNVHWHVLDGDDHPSLRTKPSSPESLIDFAKSIAPDYCFCRSADVTTPMSFPGKVKFLMEAAIPPFEAGPYTAGGRITLDGPGIFDRGALPALRAGDHLRLREMIRPIWQGLERRHSRDALSRAEYLAATGLPEDRRIIAVPLDYEGQSNFLNEVHRLTPHNAQLILDLAEMIDDDAVLALTQHPLNVSSSRAMDRPEIPIEPALSVVGDRARIVRVGGSGPGGATSALVQHCDGMIMCDSKSLGYALFFGKPILRLSKFASADWMNVYREPSGFLDALATGTARTPNRDDALTWFGFHYANQVFAVQDPSFTFAELIDRVERPVDANRWEAGLRRWGAA</sequence>
<accession>A0A2P7QUN6</accession>
<evidence type="ECO:0008006" key="3">
    <source>
        <dbReference type="Google" id="ProtNLM"/>
    </source>
</evidence>
<dbReference type="AlphaFoldDB" id="A0A2P7QUN6"/>
<organism evidence="1 2">
    <name type="scientific">Allosphingosinicella deserti</name>
    <dbReference type="NCBI Taxonomy" id="2116704"/>
    <lineage>
        <taxon>Bacteria</taxon>
        <taxon>Pseudomonadati</taxon>
        <taxon>Pseudomonadota</taxon>
        <taxon>Alphaproteobacteria</taxon>
        <taxon>Sphingomonadales</taxon>
        <taxon>Sphingomonadaceae</taxon>
        <taxon>Allosphingosinicella</taxon>
    </lineage>
</organism>
<gene>
    <name evidence="1" type="ORF">C7I55_05145</name>
</gene>
<comment type="caution">
    <text evidence="1">The sequence shown here is derived from an EMBL/GenBank/DDBJ whole genome shotgun (WGS) entry which is preliminary data.</text>
</comment>
<evidence type="ECO:0000313" key="1">
    <source>
        <dbReference type="EMBL" id="PSJ41687.1"/>
    </source>
</evidence>
<dbReference type="EMBL" id="PXYI01000002">
    <property type="protein sequence ID" value="PSJ41687.1"/>
    <property type="molecule type" value="Genomic_DNA"/>
</dbReference>
<protein>
    <recommendedName>
        <fullName evidence="3">Capsular biosynthesis protein</fullName>
    </recommendedName>
</protein>
<dbReference type="Proteomes" id="UP000241167">
    <property type="component" value="Unassembled WGS sequence"/>
</dbReference>